<gene>
    <name evidence="1" type="ORF">FE257_003978</name>
</gene>
<dbReference type="EMBL" id="VCAU01000018">
    <property type="protein sequence ID" value="KAF9891511.1"/>
    <property type="molecule type" value="Genomic_DNA"/>
</dbReference>
<dbReference type="Proteomes" id="UP001194746">
    <property type="component" value="Unassembled WGS sequence"/>
</dbReference>
<dbReference type="AlphaFoldDB" id="A0AAD4CRQ0"/>
<reference evidence="1" key="1">
    <citation type="journal article" date="2019" name="Beilstein J. Org. Chem.">
        <title>Nanangenines: drimane sesquiterpenoids as the dominant metabolite cohort of a novel Australian fungus, Aspergillus nanangensis.</title>
        <authorList>
            <person name="Lacey H.J."/>
            <person name="Gilchrist C.L.M."/>
            <person name="Crombie A."/>
            <person name="Kalaitzis J.A."/>
            <person name="Vuong D."/>
            <person name="Rutledge P.J."/>
            <person name="Turner P."/>
            <person name="Pitt J.I."/>
            <person name="Lacey E."/>
            <person name="Chooi Y.H."/>
            <person name="Piggott A.M."/>
        </authorList>
    </citation>
    <scope>NUCLEOTIDE SEQUENCE</scope>
    <source>
        <strain evidence="1">MST-FP2251</strain>
    </source>
</reference>
<reference evidence="1" key="2">
    <citation type="submission" date="2020-02" db="EMBL/GenBank/DDBJ databases">
        <authorList>
            <person name="Gilchrist C.L.M."/>
            <person name="Chooi Y.-H."/>
        </authorList>
    </citation>
    <scope>NUCLEOTIDE SEQUENCE</scope>
    <source>
        <strain evidence="1">MST-FP2251</strain>
    </source>
</reference>
<organism evidence="1 2">
    <name type="scientific">Aspergillus nanangensis</name>
    <dbReference type="NCBI Taxonomy" id="2582783"/>
    <lineage>
        <taxon>Eukaryota</taxon>
        <taxon>Fungi</taxon>
        <taxon>Dikarya</taxon>
        <taxon>Ascomycota</taxon>
        <taxon>Pezizomycotina</taxon>
        <taxon>Eurotiomycetes</taxon>
        <taxon>Eurotiomycetidae</taxon>
        <taxon>Eurotiales</taxon>
        <taxon>Aspergillaceae</taxon>
        <taxon>Aspergillus</taxon>
        <taxon>Aspergillus subgen. Circumdati</taxon>
    </lineage>
</organism>
<sequence length="153" mass="17360">MTIQPLTLHRDHLTLEDIDLHDPYITTNLEIFAFHNILLRNLTSCHTHSATLATSNFEPFLIYTRFTIRVLTAYLHSTDTIWFPAYAQYDPRFHDLIDAHKPLRAAATELADLLAAAEPVTLGSLLGEVEGRLGKLRAAVGPQFEEARFMPEF</sequence>
<accession>A0AAD4CRQ0</accession>
<proteinExistence type="predicted"/>
<protein>
    <submittedName>
        <fullName evidence="1">Uncharacterized protein</fullName>
    </submittedName>
</protein>
<name>A0AAD4CRQ0_ASPNN</name>
<keyword evidence="2" id="KW-1185">Reference proteome</keyword>
<evidence type="ECO:0000313" key="2">
    <source>
        <dbReference type="Proteomes" id="UP001194746"/>
    </source>
</evidence>
<evidence type="ECO:0000313" key="1">
    <source>
        <dbReference type="EMBL" id="KAF9891511.1"/>
    </source>
</evidence>
<comment type="caution">
    <text evidence="1">The sequence shown here is derived from an EMBL/GenBank/DDBJ whole genome shotgun (WGS) entry which is preliminary data.</text>
</comment>